<comment type="caution">
    <text evidence="15">The sequence shown here is derived from an EMBL/GenBank/DDBJ whole genome shotgun (WGS) entry which is preliminary data.</text>
</comment>
<evidence type="ECO:0000313" key="16">
    <source>
        <dbReference type="Proteomes" id="UP000218796"/>
    </source>
</evidence>
<keyword evidence="11" id="KW-0472">Membrane</keyword>
<evidence type="ECO:0000256" key="2">
    <source>
        <dbReference type="ARBA" id="ARBA00004648"/>
    </source>
</evidence>
<dbReference type="RefSeq" id="WP_039186782.1">
    <property type="nucleotide sequence ID" value="NZ_CALECD010000081.1"/>
</dbReference>
<evidence type="ECO:0000256" key="3">
    <source>
        <dbReference type="ARBA" id="ARBA00022676"/>
    </source>
</evidence>
<evidence type="ECO:0000313" key="15">
    <source>
        <dbReference type="EMBL" id="PAV94660.1"/>
    </source>
</evidence>
<proteinExistence type="predicted"/>
<keyword evidence="8" id="KW-0735">Signal-anchor</keyword>
<evidence type="ECO:0000256" key="11">
    <source>
        <dbReference type="ARBA" id="ARBA00023136"/>
    </source>
</evidence>
<dbReference type="Proteomes" id="UP000218796">
    <property type="component" value="Unassembled WGS sequence"/>
</dbReference>
<evidence type="ECO:0000256" key="12">
    <source>
        <dbReference type="ARBA" id="ARBA00023157"/>
    </source>
</evidence>
<dbReference type="InterPro" id="IPR003406">
    <property type="entry name" value="Glyco_trans_14"/>
</dbReference>
<keyword evidence="4 15" id="KW-0808">Transferase</keyword>
<keyword evidence="9" id="KW-1133">Transmembrane helix</keyword>
<dbReference type="GO" id="GO:0046872">
    <property type="term" value="F:metal ion binding"/>
    <property type="evidence" value="ECO:0007669"/>
    <property type="project" value="UniProtKB-KW"/>
</dbReference>
<keyword evidence="3" id="KW-0328">Glycosyltransferase</keyword>
<evidence type="ECO:0000256" key="7">
    <source>
        <dbReference type="ARBA" id="ARBA00022824"/>
    </source>
</evidence>
<accession>A0A2A2M7Y7</accession>
<dbReference type="GO" id="GO:0050650">
    <property type="term" value="P:chondroitin sulfate proteoglycan biosynthetic process"/>
    <property type="evidence" value="ECO:0007669"/>
    <property type="project" value="TreeGrafter"/>
</dbReference>
<keyword evidence="16" id="KW-1185">Reference proteome</keyword>
<evidence type="ECO:0000256" key="13">
    <source>
        <dbReference type="ARBA" id="ARBA00023180"/>
    </source>
</evidence>
<keyword evidence="10" id="KW-0333">Golgi apparatus</keyword>
<organism evidence="15 16">
    <name type="scientific">Hafnia paralvei</name>
    <dbReference type="NCBI Taxonomy" id="546367"/>
    <lineage>
        <taxon>Bacteria</taxon>
        <taxon>Pseudomonadati</taxon>
        <taxon>Pseudomonadota</taxon>
        <taxon>Gammaproteobacteria</taxon>
        <taxon>Enterobacterales</taxon>
        <taxon>Hafniaceae</taxon>
        <taxon>Hafnia</taxon>
    </lineage>
</organism>
<dbReference type="Pfam" id="PF02485">
    <property type="entry name" value="Branch"/>
    <property type="match status" value="1"/>
</dbReference>
<keyword evidence="5" id="KW-0812">Transmembrane</keyword>
<gene>
    <name evidence="15" type="ORF">CJD50_19360</name>
</gene>
<evidence type="ECO:0000256" key="10">
    <source>
        <dbReference type="ARBA" id="ARBA00023034"/>
    </source>
</evidence>
<evidence type="ECO:0000256" key="9">
    <source>
        <dbReference type="ARBA" id="ARBA00022989"/>
    </source>
</evidence>
<dbReference type="EMBL" id="NQMS01000011">
    <property type="protein sequence ID" value="PAV94660.1"/>
    <property type="molecule type" value="Genomic_DNA"/>
</dbReference>
<sequence length="288" mass="33967">MLAYFLLVHRYPNQFKRLFKAIYHADNQYVVHIDKSSSEEIHQDIHHFLSEYPNASLIESMDANWGGYSLVDAELRGMKMLLEKSDSWEFFINLSGQDFPLQSQENICQFLKKNKGRNFIKMSNQKDTRPETLHRIEKYVEESGRNITEVPSRNRPFMKDVTPYIGNQWMILCREFCEFVTHSDEIKKFRDFYRHSLIADEGFFQTVLMNTSYPPSVINDDKRAIDWIPMGDIKLRPRDFTSLDEKQLCSSKNLFARKFDETIDSDILTILEKHISMPPSFIPAKNII</sequence>
<comment type="subcellular location">
    <subcellularLocation>
        <location evidence="2">Endoplasmic reticulum membrane</location>
        <topology evidence="2">Single-pass type II membrane protein</topology>
    </subcellularLocation>
    <subcellularLocation>
        <location evidence="1">Golgi apparatus membrane</location>
        <topology evidence="1">Single-pass type II membrane protein</topology>
    </subcellularLocation>
</comment>
<dbReference type="GO" id="GO:0030158">
    <property type="term" value="F:protein xylosyltransferase activity"/>
    <property type="evidence" value="ECO:0007669"/>
    <property type="project" value="InterPro"/>
</dbReference>
<dbReference type="InterPro" id="IPR043538">
    <property type="entry name" value="XYLT"/>
</dbReference>
<dbReference type="GO" id="GO:0015012">
    <property type="term" value="P:heparan sulfate proteoglycan biosynthetic process"/>
    <property type="evidence" value="ECO:0007669"/>
    <property type="project" value="TreeGrafter"/>
</dbReference>
<reference evidence="15 16" key="1">
    <citation type="submission" date="2017-08" db="EMBL/GenBank/DDBJ databases">
        <title>Draft Genome Sequence of Hafnia alvei CITHA-6 Isolated from Raw Bovine Milk.</title>
        <authorList>
            <person name="Culligan E.P."/>
            <person name="Mcsweeney A."/>
            <person name="O'Doherty C."/>
            <person name="Gleeson E."/>
            <person name="O'Riordan D."/>
            <person name="Sleator R.D."/>
        </authorList>
    </citation>
    <scope>NUCLEOTIDE SEQUENCE [LARGE SCALE GENOMIC DNA]</scope>
    <source>
        <strain evidence="15 16">CITHA-6</strain>
    </source>
</reference>
<dbReference type="GO" id="GO:0016020">
    <property type="term" value="C:membrane"/>
    <property type="evidence" value="ECO:0007669"/>
    <property type="project" value="InterPro"/>
</dbReference>
<evidence type="ECO:0000256" key="8">
    <source>
        <dbReference type="ARBA" id="ARBA00022968"/>
    </source>
</evidence>
<keyword evidence="12" id="KW-1015">Disulfide bond</keyword>
<dbReference type="PANTHER" id="PTHR46025">
    <property type="entry name" value="XYLOSYLTRANSFERASE OXT"/>
    <property type="match status" value="1"/>
</dbReference>
<name>A0A2A2M7Y7_9GAMM</name>
<keyword evidence="13" id="KW-0325">Glycoprotein</keyword>
<evidence type="ECO:0000256" key="4">
    <source>
        <dbReference type="ARBA" id="ARBA00022679"/>
    </source>
</evidence>
<evidence type="ECO:0000256" key="1">
    <source>
        <dbReference type="ARBA" id="ARBA00004323"/>
    </source>
</evidence>
<evidence type="ECO:0000256" key="5">
    <source>
        <dbReference type="ARBA" id="ARBA00022692"/>
    </source>
</evidence>
<keyword evidence="7" id="KW-0256">Endoplasmic reticulum</keyword>
<keyword evidence="6" id="KW-0479">Metal-binding</keyword>
<dbReference type="PANTHER" id="PTHR46025:SF3">
    <property type="entry name" value="XYLOSYLTRANSFERASE OXT"/>
    <property type="match status" value="1"/>
</dbReference>
<dbReference type="OrthoDB" id="7943907at2"/>
<protein>
    <recommendedName>
        <fullName evidence="14">Peptide O-xylosyltransferase</fullName>
    </recommendedName>
</protein>
<dbReference type="AlphaFoldDB" id="A0A2A2M7Y7"/>
<evidence type="ECO:0000256" key="14">
    <source>
        <dbReference type="ARBA" id="ARBA00042865"/>
    </source>
</evidence>
<evidence type="ECO:0000256" key="6">
    <source>
        <dbReference type="ARBA" id="ARBA00022723"/>
    </source>
</evidence>